<dbReference type="EMBL" id="KF900555">
    <property type="protein sequence ID" value="AIE99115.1"/>
    <property type="molecule type" value="Genomic_DNA"/>
</dbReference>
<evidence type="ECO:0000313" key="1">
    <source>
        <dbReference type="EMBL" id="AIE99115.1"/>
    </source>
</evidence>
<dbReference type="AlphaFoldDB" id="A0A075G520"/>
<name>A0A075G520_9EURY</name>
<sequence>MMDLLTLATIDSPDCPVSEHIAIFSASGDAPELVIESRAVDGFSEGLAMLGSGKVDMLAIPARILHGRQLEILEAGCEVVGARTPRRPNLVLVSENKIAYQPKSAVILSDSKLVRRQLRRARRGLRVLRPGAYASISDLGEVPEEPMAMAEWMEAMRQSGAIDGYVTSRPVYDELELGVRRHALLPDPKDRGGPHFLPLPYADLVVVLARKRFPLSISAQISEREGNTVWWVQNHLIAGLNEEMLERTGVLVRHRQVSSLMKQAEETKDITLLQSCQDTEGEVLDDDVHVEVRLEVLSKNGHRTLSLERVITYSQYQHGIISLLRDWEALLLEASREVPKDFHTDVEAPAYIDLAE</sequence>
<proteinExistence type="predicted"/>
<reference evidence="1" key="1">
    <citation type="journal article" date="2014" name="Genome Biol. Evol.">
        <title>Pangenome evidence for extensive interdomain horizontal transfer affecting lineage core and shell genes in uncultured planktonic thaumarchaeota and euryarchaeota.</title>
        <authorList>
            <person name="Deschamps P."/>
            <person name="Zivanovic Y."/>
            <person name="Moreira D."/>
            <person name="Rodriguez-Valera F."/>
            <person name="Lopez-Garcia P."/>
        </authorList>
    </citation>
    <scope>NUCLEOTIDE SEQUENCE</scope>
</reference>
<organism evidence="1">
    <name type="scientific">uncultured marine group II/III euryarchaeote KM3_105_H04</name>
    <dbReference type="NCBI Taxonomy" id="1457848"/>
    <lineage>
        <taxon>Archaea</taxon>
        <taxon>Methanobacteriati</taxon>
        <taxon>Methanobacteriota</taxon>
        <taxon>environmental samples</taxon>
    </lineage>
</organism>
<accession>A0A075G520</accession>
<protein>
    <submittedName>
        <fullName evidence="1">Uncharacterized protein</fullName>
    </submittedName>
</protein>